<feature type="transmembrane region" description="Helical" evidence="3">
    <location>
        <begin position="161"/>
        <end position="182"/>
    </location>
</feature>
<sequence length="231" mass="26630">MTYQLLPLDPTPGGFDPSKSPSELNEVKASKGDAPAPPRERTVLEKHCDFFDPDGDGVIWPWDTFFGFWVLGYALPICIFAAFAIHIPFSWPTQPHFPIPDLFWRIYIDRLIKHGSDTGAYDHEGGFDQVAFDKIFKRNAKTRPDALTGRELFDLVRRNRVMYDPFGCSAAAFEWLAVYLLLWPADNLFRKDDIKKLYDGRLFYEVAYMQKQKGRFTPPGWHATVMGTKKR</sequence>
<keyword evidence="3" id="KW-1133">Transmembrane helix</keyword>
<protein>
    <submittedName>
        <fullName evidence="4">Caleosin-domain-containing protein</fullName>
    </submittedName>
</protein>
<evidence type="ECO:0000313" key="5">
    <source>
        <dbReference type="Proteomes" id="UP000076738"/>
    </source>
</evidence>
<dbReference type="PANTHER" id="PTHR31495:SF0">
    <property type="entry name" value="BINDING PROTEIN CALEOSIN, PUTATIVE (AFU_ORTHOLOGUE AFUA_5G13750)-RELATED"/>
    <property type="match status" value="1"/>
</dbReference>
<gene>
    <name evidence="4" type="ORF">CALVIDRAFT_486333</name>
</gene>
<accession>A0A167IZY5</accession>
<dbReference type="OrthoDB" id="640742at2759"/>
<proteinExistence type="inferred from homology"/>
<keyword evidence="3" id="KW-0472">Membrane</keyword>
<feature type="region of interest" description="Disordered" evidence="2">
    <location>
        <begin position="1"/>
        <end position="38"/>
    </location>
</feature>
<dbReference type="Proteomes" id="UP000076738">
    <property type="component" value="Unassembled WGS sequence"/>
</dbReference>
<dbReference type="GO" id="GO:0005509">
    <property type="term" value="F:calcium ion binding"/>
    <property type="evidence" value="ECO:0007669"/>
    <property type="project" value="TreeGrafter"/>
</dbReference>
<comment type="similarity">
    <text evidence="1">Belongs to the caleosin family.</text>
</comment>
<evidence type="ECO:0000256" key="2">
    <source>
        <dbReference type="SAM" id="MobiDB-lite"/>
    </source>
</evidence>
<dbReference type="GO" id="GO:0004497">
    <property type="term" value="F:monooxygenase activity"/>
    <property type="evidence" value="ECO:0007669"/>
    <property type="project" value="TreeGrafter"/>
</dbReference>
<feature type="transmembrane region" description="Helical" evidence="3">
    <location>
        <begin position="66"/>
        <end position="87"/>
    </location>
</feature>
<evidence type="ECO:0000256" key="3">
    <source>
        <dbReference type="SAM" id="Phobius"/>
    </source>
</evidence>
<keyword evidence="3" id="KW-0812">Transmembrane</keyword>
<evidence type="ECO:0000313" key="4">
    <source>
        <dbReference type="EMBL" id="KZO93116.1"/>
    </source>
</evidence>
<dbReference type="EMBL" id="KV417304">
    <property type="protein sequence ID" value="KZO93116.1"/>
    <property type="molecule type" value="Genomic_DNA"/>
</dbReference>
<organism evidence="4 5">
    <name type="scientific">Calocera viscosa (strain TUFC12733)</name>
    <dbReference type="NCBI Taxonomy" id="1330018"/>
    <lineage>
        <taxon>Eukaryota</taxon>
        <taxon>Fungi</taxon>
        <taxon>Dikarya</taxon>
        <taxon>Basidiomycota</taxon>
        <taxon>Agaricomycotina</taxon>
        <taxon>Dacrymycetes</taxon>
        <taxon>Dacrymycetales</taxon>
        <taxon>Dacrymycetaceae</taxon>
        <taxon>Calocera</taxon>
    </lineage>
</organism>
<name>A0A167IZY5_CALVF</name>
<dbReference type="PANTHER" id="PTHR31495">
    <property type="entry name" value="PEROXYGENASE 3-RELATED"/>
    <property type="match status" value="1"/>
</dbReference>
<reference evidence="4 5" key="1">
    <citation type="journal article" date="2016" name="Mol. Biol. Evol.">
        <title>Comparative Genomics of Early-Diverging Mushroom-Forming Fungi Provides Insights into the Origins of Lignocellulose Decay Capabilities.</title>
        <authorList>
            <person name="Nagy L.G."/>
            <person name="Riley R."/>
            <person name="Tritt A."/>
            <person name="Adam C."/>
            <person name="Daum C."/>
            <person name="Floudas D."/>
            <person name="Sun H."/>
            <person name="Yadav J.S."/>
            <person name="Pangilinan J."/>
            <person name="Larsson K.H."/>
            <person name="Matsuura K."/>
            <person name="Barry K."/>
            <person name="Labutti K."/>
            <person name="Kuo R."/>
            <person name="Ohm R.A."/>
            <person name="Bhattacharya S.S."/>
            <person name="Shirouzu T."/>
            <person name="Yoshinaga Y."/>
            <person name="Martin F.M."/>
            <person name="Grigoriev I.V."/>
            <person name="Hibbett D.S."/>
        </authorList>
    </citation>
    <scope>NUCLEOTIDE SEQUENCE [LARGE SCALE GENOMIC DNA]</scope>
    <source>
        <strain evidence="4 5">TUFC12733</strain>
    </source>
</reference>
<dbReference type="STRING" id="1330018.A0A167IZY5"/>
<dbReference type="AlphaFoldDB" id="A0A167IZY5"/>
<evidence type="ECO:0000256" key="1">
    <source>
        <dbReference type="ARBA" id="ARBA00006765"/>
    </source>
</evidence>
<dbReference type="InterPro" id="IPR007736">
    <property type="entry name" value="Caleosin-related"/>
</dbReference>
<keyword evidence="5" id="KW-1185">Reference proteome</keyword>
<dbReference type="Pfam" id="PF05042">
    <property type="entry name" value="Caleosin"/>
    <property type="match status" value="1"/>
</dbReference>